<dbReference type="GO" id="GO:0004674">
    <property type="term" value="F:protein serine/threonine kinase activity"/>
    <property type="evidence" value="ECO:0007669"/>
    <property type="project" value="InterPro"/>
</dbReference>
<evidence type="ECO:0000256" key="4">
    <source>
        <dbReference type="ARBA" id="ARBA00019599"/>
    </source>
</evidence>
<proteinExistence type="inferred from homology"/>
<dbReference type="Pfam" id="PF00069">
    <property type="entry name" value="Pkinase"/>
    <property type="match status" value="1"/>
</dbReference>
<dbReference type="EMBL" id="KN846974">
    <property type="protein sequence ID" value="KIW77443.1"/>
    <property type="molecule type" value="Genomic_DNA"/>
</dbReference>
<feature type="region of interest" description="Disordered" evidence="10">
    <location>
        <begin position="34"/>
        <end position="58"/>
    </location>
</feature>
<keyword evidence="5 9" id="KW-0547">Nucleotide-binding</keyword>
<evidence type="ECO:0000259" key="12">
    <source>
        <dbReference type="PROSITE" id="PS50011"/>
    </source>
</evidence>
<dbReference type="GO" id="GO:0034045">
    <property type="term" value="C:phagophore assembly site membrane"/>
    <property type="evidence" value="ECO:0007669"/>
    <property type="project" value="UniProtKB-SubCell"/>
</dbReference>
<evidence type="ECO:0000256" key="2">
    <source>
        <dbReference type="ARBA" id="ARBA00005575"/>
    </source>
</evidence>
<organism evidence="13 14">
    <name type="scientific">Fonsecaea pedrosoi CBS 271.37</name>
    <dbReference type="NCBI Taxonomy" id="1442368"/>
    <lineage>
        <taxon>Eukaryota</taxon>
        <taxon>Fungi</taxon>
        <taxon>Dikarya</taxon>
        <taxon>Ascomycota</taxon>
        <taxon>Pezizomycotina</taxon>
        <taxon>Eurotiomycetes</taxon>
        <taxon>Chaetothyriomycetidae</taxon>
        <taxon>Chaetothyriales</taxon>
        <taxon>Herpotrichiellaceae</taxon>
        <taxon>Fonsecaea</taxon>
    </lineage>
</organism>
<comment type="subcellular location">
    <subcellularLocation>
        <location evidence="1">Preautophagosomal structure membrane</location>
        <topology evidence="1">Peripheral membrane protein</topology>
    </subcellularLocation>
</comment>
<dbReference type="RefSeq" id="XP_013281251.1">
    <property type="nucleotide sequence ID" value="XM_013425797.1"/>
</dbReference>
<dbReference type="InterPro" id="IPR000719">
    <property type="entry name" value="Prot_kinase_dom"/>
</dbReference>
<dbReference type="HOGENOM" id="CLU_017167_0_0_1"/>
<dbReference type="SMART" id="SM00220">
    <property type="entry name" value="S_TKc"/>
    <property type="match status" value="1"/>
</dbReference>
<dbReference type="InterPro" id="IPR011009">
    <property type="entry name" value="Kinase-like_dom_sf"/>
</dbReference>
<dbReference type="Proteomes" id="UP000053029">
    <property type="component" value="Unassembled WGS sequence"/>
</dbReference>
<dbReference type="PROSITE" id="PS00107">
    <property type="entry name" value="PROTEIN_KINASE_ATP"/>
    <property type="match status" value="1"/>
</dbReference>
<evidence type="ECO:0000256" key="1">
    <source>
        <dbReference type="ARBA" id="ARBA00004623"/>
    </source>
</evidence>
<name>A0A0D2G9T6_9EURO</name>
<dbReference type="InterPro" id="IPR000253">
    <property type="entry name" value="FHA_dom"/>
</dbReference>
<dbReference type="PROSITE" id="PS50006">
    <property type="entry name" value="FHA_DOMAIN"/>
    <property type="match status" value="1"/>
</dbReference>
<comment type="similarity">
    <text evidence="2">Belongs to the protein kinase superfamily. CAMK Ser/Thr protein kinase family. CHEK2 subfamily.</text>
</comment>
<evidence type="ECO:0000313" key="13">
    <source>
        <dbReference type="EMBL" id="KIW77443.1"/>
    </source>
</evidence>
<dbReference type="Gene3D" id="1.10.510.10">
    <property type="entry name" value="Transferase(Phosphotransferase) domain 1"/>
    <property type="match status" value="1"/>
</dbReference>
<dbReference type="Pfam" id="PF00498">
    <property type="entry name" value="FHA"/>
    <property type="match status" value="1"/>
</dbReference>
<evidence type="ECO:0000256" key="10">
    <source>
        <dbReference type="SAM" id="MobiDB-lite"/>
    </source>
</evidence>
<feature type="domain" description="FHA" evidence="11">
    <location>
        <begin position="82"/>
        <end position="136"/>
    </location>
</feature>
<dbReference type="PROSITE" id="PS00108">
    <property type="entry name" value="PROTEIN_KINASE_ST"/>
    <property type="match status" value="1"/>
</dbReference>
<dbReference type="CDD" id="cd00060">
    <property type="entry name" value="FHA"/>
    <property type="match status" value="1"/>
</dbReference>
<feature type="region of interest" description="Disordered" evidence="10">
    <location>
        <begin position="506"/>
        <end position="594"/>
    </location>
</feature>
<accession>A0A0D2G9T6</accession>
<dbReference type="GO" id="GO:0010506">
    <property type="term" value="P:regulation of autophagy"/>
    <property type="evidence" value="ECO:0007669"/>
    <property type="project" value="InterPro"/>
</dbReference>
<feature type="compositionally biased region" description="Polar residues" evidence="10">
    <location>
        <begin position="524"/>
        <end position="539"/>
    </location>
</feature>
<dbReference type="InterPro" id="IPR017441">
    <property type="entry name" value="Protein_kinase_ATP_BS"/>
</dbReference>
<feature type="compositionally biased region" description="Basic and acidic residues" evidence="10">
    <location>
        <begin position="558"/>
        <end position="569"/>
    </location>
</feature>
<evidence type="ECO:0000256" key="3">
    <source>
        <dbReference type="ARBA" id="ARBA00018572"/>
    </source>
</evidence>
<dbReference type="VEuPathDB" id="FungiDB:Z517_09889"/>
<protein>
    <recommendedName>
        <fullName evidence="3">Serine/threonine-protein kinase ATG1</fullName>
    </recommendedName>
    <alternativeName>
        <fullName evidence="8">Autophagy-related protein 1</fullName>
    </alternativeName>
    <alternativeName>
        <fullName evidence="4">Serine/threonine-protein kinase atg1</fullName>
    </alternativeName>
</protein>
<evidence type="ECO:0000256" key="9">
    <source>
        <dbReference type="PROSITE-ProRule" id="PRU10141"/>
    </source>
</evidence>
<dbReference type="PANTHER" id="PTHR24348">
    <property type="entry name" value="SERINE/THREONINE-PROTEIN KINASE UNC-51-RELATED"/>
    <property type="match status" value="1"/>
</dbReference>
<reference evidence="13 14" key="1">
    <citation type="submission" date="2015-01" db="EMBL/GenBank/DDBJ databases">
        <title>The Genome Sequence of Fonsecaea pedrosoi CBS 271.37.</title>
        <authorList>
            <consortium name="The Broad Institute Genomics Platform"/>
            <person name="Cuomo C."/>
            <person name="de Hoog S."/>
            <person name="Gorbushina A."/>
            <person name="Stielow B."/>
            <person name="Teixiera M."/>
            <person name="Abouelleil A."/>
            <person name="Chapman S.B."/>
            <person name="Priest M."/>
            <person name="Young S.K."/>
            <person name="Wortman J."/>
            <person name="Nusbaum C."/>
            <person name="Birren B."/>
        </authorList>
    </citation>
    <scope>NUCLEOTIDE SEQUENCE [LARGE SCALE GENOMIC DNA]</scope>
    <source>
        <strain evidence="13 14">CBS 271.37</strain>
    </source>
</reference>
<gene>
    <name evidence="13" type="ORF">Z517_09889</name>
</gene>
<dbReference type="STRING" id="1442368.A0A0D2G9T6"/>
<dbReference type="InterPro" id="IPR008271">
    <property type="entry name" value="Ser/Thr_kinase_AS"/>
</dbReference>
<keyword evidence="7" id="KW-0072">Autophagy</keyword>
<evidence type="ECO:0000256" key="5">
    <source>
        <dbReference type="ARBA" id="ARBA00022741"/>
    </source>
</evidence>
<dbReference type="InterPro" id="IPR008984">
    <property type="entry name" value="SMAD_FHA_dom_sf"/>
</dbReference>
<dbReference type="SUPFAM" id="SSF49879">
    <property type="entry name" value="SMAD/FHA domain"/>
    <property type="match status" value="1"/>
</dbReference>
<keyword evidence="14" id="KW-1185">Reference proteome</keyword>
<dbReference type="Gene3D" id="2.60.200.20">
    <property type="match status" value="1"/>
</dbReference>
<evidence type="ECO:0000256" key="6">
    <source>
        <dbReference type="ARBA" id="ARBA00022840"/>
    </source>
</evidence>
<dbReference type="SUPFAM" id="SSF56112">
    <property type="entry name" value="Protein kinase-like (PK-like)"/>
    <property type="match status" value="1"/>
</dbReference>
<dbReference type="PANTHER" id="PTHR24348:SF68">
    <property type="entry name" value="SERINE_THREONINE-PROTEIN KINASE ATG1C"/>
    <property type="match status" value="1"/>
</dbReference>
<evidence type="ECO:0000256" key="7">
    <source>
        <dbReference type="ARBA" id="ARBA00023006"/>
    </source>
</evidence>
<keyword evidence="6 9" id="KW-0067">ATP-binding</keyword>
<dbReference type="InterPro" id="IPR045269">
    <property type="entry name" value="Atg1-like"/>
</dbReference>
<dbReference type="SMART" id="SM00240">
    <property type="entry name" value="FHA"/>
    <property type="match status" value="1"/>
</dbReference>
<dbReference type="GO" id="GO:0005524">
    <property type="term" value="F:ATP binding"/>
    <property type="evidence" value="ECO:0007669"/>
    <property type="project" value="UniProtKB-UniRule"/>
</dbReference>
<evidence type="ECO:0000256" key="8">
    <source>
        <dbReference type="ARBA" id="ARBA00030237"/>
    </source>
</evidence>
<dbReference type="OrthoDB" id="4129984at2759"/>
<dbReference type="AlphaFoldDB" id="A0A0D2G9T6"/>
<dbReference type="PROSITE" id="PS50011">
    <property type="entry name" value="PROTEIN_KINASE_DOM"/>
    <property type="match status" value="1"/>
</dbReference>
<sequence>MDDMNTFLTLTPRDEFGLAADAFRLPHNSSRYERPVALLDDGPSRETTPQAPEDEGTPVDLLENHHRIRLSFDQQTKVKGRVTFGSDPELCDVLLTSRRGQYRVSGQHFCITFDAEKRPVIKDISTNGLIVSYGRQAEHELRRHFQWIIFPDFDTITVKMWKKNGLEFDVHLPRHHKTHVREYQENATRYTADAPPEHLVVFNNLAFHSTETSLAASEDLPSDKRPLYLRLSILGTGAFGRVWRVVNASTGAEYAKKEFFRPQGWEKEIEIMKELVHDHIVQLIDYATNPEPLLVMEYLPLGNLEAGHKVSPLGDTDTVSVLKQCLEGLVCLHGQSITHRDLKPENILVFSRTPIHVKLADFGLAQNRLDLKTFCGSPMYAAPEIFLGGHYTNRVDIWSLAVIAVQYGYNLPLSESPENPAGEETDLYEAPNNAKGKERDLRLWGQSWCSTLIMYVGDWDSDPLIDFLGDHMVKWEPQERQCAARCLEIASEIGLFDEMSPQLGNFTPRLQSHGGLEDIDPEETSTIRGPSWHDTSASVRSGGGTQRPESSSACSHQSSEHRENYDTRSTKRRRSSSDAEPIGLDQIPPGSECVMPRESLWANIGTSVENEINEMSDSKIDRLTCLDGGTRPL</sequence>
<feature type="domain" description="Protein kinase" evidence="12">
    <location>
        <begin position="228"/>
        <end position="495"/>
    </location>
</feature>
<dbReference type="GO" id="GO:0006914">
    <property type="term" value="P:autophagy"/>
    <property type="evidence" value="ECO:0007669"/>
    <property type="project" value="UniProtKB-KW"/>
</dbReference>
<evidence type="ECO:0000259" key="11">
    <source>
        <dbReference type="PROSITE" id="PS50006"/>
    </source>
</evidence>
<feature type="binding site" evidence="9">
    <location>
        <position position="257"/>
    </location>
    <ligand>
        <name>ATP</name>
        <dbReference type="ChEBI" id="CHEBI:30616"/>
    </ligand>
</feature>
<evidence type="ECO:0000313" key="14">
    <source>
        <dbReference type="Proteomes" id="UP000053029"/>
    </source>
</evidence>
<dbReference type="GeneID" id="25309379"/>